<sequence>MKKLFDYLPVIVFFGLYFASGRDIYLATWGILGASALQIAAGWLIWRKLERMHLLVFVVTLVFGGLTLLLRDEMFIKWRPTVIYGVLALALLIGLFLRERSLLQRMCEAMMIRGLGYVVQLQPRDWITLNIAFILYFSLLGGLNIYIAYAFSTDFWVNFKLIGFTVLNFVFYIALFFYVYNRLPETDRQRLFHDRSARPADPGADDSD</sequence>
<organism evidence="6 7">
    <name type="scientific">Alcanivorax quisquiliarum</name>
    <dbReference type="NCBI Taxonomy" id="2933565"/>
    <lineage>
        <taxon>Bacteria</taxon>
        <taxon>Pseudomonadati</taxon>
        <taxon>Pseudomonadota</taxon>
        <taxon>Gammaproteobacteria</taxon>
        <taxon>Oceanospirillales</taxon>
        <taxon>Alcanivoracaceae</taxon>
        <taxon>Alcanivorax</taxon>
    </lineage>
</organism>
<evidence type="ECO:0000313" key="7">
    <source>
        <dbReference type="Proteomes" id="UP001165524"/>
    </source>
</evidence>
<keyword evidence="2 5" id="KW-0812">Transmembrane</keyword>
<name>A0ABT0E454_9GAMM</name>
<dbReference type="PANTHER" id="PTHR36917">
    <property type="entry name" value="INTRACELLULAR SEPTATION PROTEIN A-RELATED"/>
    <property type="match status" value="1"/>
</dbReference>
<comment type="function">
    <text evidence="5">Plays a role in cell envelope biogenesis, maintenance of cell envelope integrity and membrane homeostasis.</text>
</comment>
<dbReference type="Pfam" id="PF04279">
    <property type="entry name" value="IspA"/>
    <property type="match status" value="1"/>
</dbReference>
<protein>
    <recommendedName>
        <fullName evidence="5">Inner membrane-spanning protein YciB</fullName>
    </recommendedName>
</protein>
<proteinExistence type="inferred from homology"/>
<comment type="similarity">
    <text evidence="5">Belongs to the YciB family.</text>
</comment>
<evidence type="ECO:0000256" key="5">
    <source>
        <dbReference type="HAMAP-Rule" id="MF_00189"/>
    </source>
</evidence>
<feature type="transmembrane region" description="Helical" evidence="5">
    <location>
        <begin position="53"/>
        <end position="70"/>
    </location>
</feature>
<keyword evidence="5" id="KW-0997">Cell inner membrane</keyword>
<dbReference type="InterPro" id="IPR006008">
    <property type="entry name" value="YciB"/>
</dbReference>
<feature type="transmembrane region" description="Helical" evidence="5">
    <location>
        <begin position="76"/>
        <end position="97"/>
    </location>
</feature>
<gene>
    <name evidence="5" type="primary">yciB</name>
    <name evidence="6" type="ORF">MU846_02645</name>
</gene>
<dbReference type="HAMAP" id="MF_00189">
    <property type="entry name" value="YciB"/>
    <property type="match status" value="1"/>
</dbReference>
<keyword evidence="4 5" id="KW-0472">Membrane</keyword>
<accession>A0ABT0E454</accession>
<dbReference type="PANTHER" id="PTHR36917:SF1">
    <property type="entry name" value="INNER MEMBRANE-SPANNING PROTEIN YCIB"/>
    <property type="match status" value="1"/>
</dbReference>
<reference evidence="6" key="1">
    <citation type="submission" date="2022-04" db="EMBL/GenBank/DDBJ databases">
        <title>Alcanivorax sp. CY1518 draft genome sequence.</title>
        <authorList>
            <person name="Zhao G."/>
            <person name="An M."/>
        </authorList>
    </citation>
    <scope>NUCLEOTIDE SEQUENCE</scope>
    <source>
        <strain evidence="6">CY1518</strain>
    </source>
</reference>
<feature type="transmembrane region" description="Helical" evidence="5">
    <location>
        <begin position="24"/>
        <end position="46"/>
    </location>
</feature>
<dbReference type="EMBL" id="JALKII010000001">
    <property type="protein sequence ID" value="MCK0536597.1"/>
    <property type="molecule type" value="Genomic_DNA"/>
</dbReference>
<keyword evidence="1 5" id="KW-1003">Cell membrane</keyword>
<feature type="transmembrane region" description="Helical" evidence="5">
    <location>
        <begin position="127"/>
        <end position="149"/>
    </location>
</feature>
<feature type="transmembrane region" description="Helical" evidence="5">
    <location>
        <begin position="161"/>
        <end position="180"/>
    </location>
</feature>
<keyword evidence="7" id="KW-1185">Reference proteome</keyword>
<evidence type="ECO:0000256" key="2">
    <source>
        <dbReference type="ARBA" id="ARBA00022692"/>
    </source>
</evidence>
<evidence type="ECO:0000256" key="1">
    <source>
        <dbReference type="ARBA" id="ARBA00022475"/>
    </source>
</evidence>
<comment type="caution">
    <text evidence="6">The sequence shown here is derived from an EMBL/GenBank/DDBJ whole genome shotgun (WGS) entry which is preliminary data.</text>
</comment>
<keyword evidence="3 5" id="KW-1133">Transmembrane helix</keyword>
<dbReference type="RefSeq" id="WP_246948030.1">
    <property type="nucleotide sequence ID" value="NZ_JALKII010000001.1"/>
</dbReference>
<dbReference type="Proteomes" id="UP001165524">
    <property type="component" value="Unassembled WGS sequence"/>
</dbReference>
<comment type="subcellular location">
    <subcellularLocation>
        <location evidence="5">Cell inner membrane</location>
        <topology evidence="5">Multi-pass membrane protein</topology>
    </subcellularLocation>
</comment>
<evidence type="ECO:0000256" key="3">
    <source>
        <dbReference type="ARBA" id="ARBA00022989"/>
    </source>
</evidence>
<evidence type="ECO:0000256" key="4">
    <source>
        <dbReference type="ARBA" id="ARBA00023136"/>
    </source>
</evidence>
<evidence type="ECO:0000313" key="6">
    <source>
        <dbReference type="EMBL" id="MCK0536597.1"/>
    </source>
</evidence>